<dbReference type="InterPro" id="IPR013785">
    <property type="entry name" value="Aldolase_TIM"/>
</dbReference>
<dbReference type="PANTHER" id="PTHR43306:SF1">
    <property type="entry name" value="7,8-DIHYDRO-6-HYDROXYMETHYLPTERIN DIMETHYLTRANSFERASE"/>
    <property type="match status" value="1"/>
</dbReference>
<dbReference type="Proteomes" id="UP000824238">
    <property type="component" value="Unassembled WGS sequence"/>
</dbReference>
<dbReference type="EMBL" id="DVHH01000081">
    <property type="protein sequence ID" value="HIR54604.1"/>
    <property type="molecule type" value="Genomic_DNA"/>
</dbReference>
<name>A0A9D1DKS3_9FIRM</name>
<dbReference type="InterPro" id="IPR007197">
    <property type="entry name" value="rSAM"/>
</dbReference>
<dbReference type="GO" id="GO:0003824">
    <property type="term" value="F:catalytic activity"/>
    <property type="evidence" value="ECO:0007669"/>
    <property type="project" value="InterPro"/>
</dbReference>
<dbReference type="AlphaFoldDB" id="A0A9D1DKS3"/>
<sequence>MSDILHETESLCPVCLKRIPARYERIDGKAYMLKTCPEHGDFRVLFWRDADMYERWLRQGVHSPARERGKPESRGCPYDCGLCDEHRSGTCTSILEITYRCNMNCAVCFADANAEKFEPDLAQIRKMYAAALGSNPYCSVQLSGGEPTVREDLCDILRLGKELGVVHLQVNTNGIKLANVPGYAEALKAAGCDLIYLQFDGLDDAIYREIRTRDMLDIKLRAIENCEAAGLAVLLVPVVIPGVNLHRIGEIVDFAKKHIPTIRGIHFQPVSYFGRFPGQTPPDESRCGLSDVLHALVEQCPELKMEHFVPRKQFDPHCDFSSTYYLDEGGRLVAMSRYDQNDEDTERTDFVQKTNKYTVKRWKGQEERVMDTPLMRFAERTLTHSFCISGMGFQDVWNIDLGRLHGCCVHIITGKCEVIPFCSFHLTGVDGKRLYTN</sequence>
<proteinExistence type="predicted"/>
<dbReference type="Gene3D" id="3.20.20.70">
    <property type="entry name" value="Aldolase class I"/>
    <property type="match status" value="1"/>
</dbReference>
<dbReference type="GO" id="GO:0046872">
    <property type="term" value="F:metal ion binding"/>
    <property type="evidence" value="ECO:0007669"/>
    <property type="project" value="UniProtKB-KW"/>
</dbReference>
<evidence type="ECO:0000313" key="7">
    <source>
        <dbReference type="Proteomes" id="UP000824238"/>
    </source>
</evidence>
<dbReference type="SMART" id="SM00729">
    <property type="entry name" value="Elp3"/>
    <property type="match status" value="1"/>
</dbReference>
<evidence type="ECO:0000256" key="1">
    <source>
        <dbReference type="ARBA" id="ARBA00022691"/>
    </source>
</evidence>
<keyword evidence="3" id="KW-0408">Iron</keyword>
<dbReference type="InterPro" id="IPR006638">
    <property type="entry name" value="Elp3/MiaA/NifB-like_rSAM"/>
</dbReference>
<dbReference type="InterPro" id="IPR056488">
    <property type="entry name" value="Zn_ribbon_HMPTM"/>
</dbReference>
<evidence type="ECO:0000256" key="3">
    <source>
        <dbReference type="ARBA" id="ARBA00023004"/>
    </source>
</evidence>
<feature type="domain" description="Radical SAM core" evidence="5">
    <location>
        <begin position="87"/>
        <end position="303"/>
    </location>
</feature>
<evidence type="ECO:0000313" key="6">
    <source>
        <dbReference type="EMBL" id="HIR54604.1"/>
    </source>
</evidence>
<dbReference type="InterPro" id="IPR058240">
    <property type="entry name" value="rSAM_sf"/>
</dbReference>
<dbReference type="SFLD" id="SFLDS00029">
    <property type="entry name" value="Radical_SAM"/>
    <property type="match status" value="1"/>
</dbReference>
<accession>A0A9D1DKS3</accession>
<dbReference type="SUPFAM" id="SSF102114">
    <property type="entry name" value="Radical SAM enzymes"/>
    <property type="match status" value="1"/>
</dbReference>
<dbReference type="Pfam" id="PF04055">
    <property type="entry name" value="Radical_SAM"/>
    <property type="match status" value="1"/>
</dbReference>
<dbReference type="PROSITE" id="PS51918">
    <property type="entry name" value="RADICAL_SAM"/>
    <property type="match status" value="1"/>
</dbReference>
<dbReference type="SFLD" id="SFLDG01100">
    <property type="entry name" value="methyltransferase_(Class_D)"/>
    <property type="match status" value="1"/>
</dbReference>
<keyword evidence="4" id="KW-0411">Iron-sulfur</keyword>
<dbReference type="InterPro" id="IPR034474">
    <property type="entry name" value="Methyltransferase_Class_D"/>
</dbReference>
<dbReference type="Pfam" id="PF23545">
    <property type="entry name" value="Zn_ribbon_HMPTM"/>
    <property type="match status" value="1"/>
</dbReference>
<keyword evidence="2" id="KW-0479">Metal-binding</keyword>
<dbReference type="InterPro" id="IPR054698">
    <property type="entry name" value="rSAM_Se_TrsS"/>
</dbReference>
<reference evidence="6" key="2">
    <citation type="journal article" date="2021" name="PeerJ">
        <title>Extensive microbial diversity within the chicken gut microbiome revealed by metagenomics and culture.</title>
        <authorList>
            <person name="Gilroy R."/>
            <person name="Ravi A."/>
            <person name="Getino M."/>
            <person name="Pursley I."/>
            <person name="Horton D.L."/>
            <person name="Alikhan N.F."/>
            <person name="Baker D."/>
            <person name="Gharbi K."/>
            <person name="Hall N."/>
            <person name="Watson M."/>
            <person name="Adriaenssens E.M."/>
            <person name="Foster-Nyarko E."/>
            <person name="Jarju S."/>
            <person name="Secka A."/>
            <person name="Antonio M."/>
            <person name="Oren A."/>
            <person name="Chaudhuri R.R."/>
            <person name="La Ragione R."/>
            <person name="Hildebrand F."/>
            <person name="Pallen M.J."/>
        </authorList>
    </citation>
    <scope>NUCLEOTIDE SEQUENCE</scope>
    <source>
        <strain evidence="6">ChiGjej3B3-7149</strain>
    </source>
</reference>
<evidence type="ECO:0000256" key="2">
    <source>
        <dbReference type="ARBA" id="ARBA00022723"/>
    </source>
</evidence>
<gene>
    <name evidence="6" type="ORF">IAD36_03245</name>
</gene>
<evidence type="ECO:0000256" key="4">
    <source>
        <dbReference type="ARBA" id="ARBA00023014"/>
    </source>
</evidence>
<evidence type="ECO:0000259" key="5">
    <source>
        <dbReference type="PROSITE" id="PS51918"/>
    </source>
</evidence>
<organism evidence="6 7">
    <name type="scientific">Candidatus Scatomorpha intestinigallinarum</name>
    <dbReference type="NCBI Taxonomy" id="2840923"/>
    <lineage>
        <taxon>Bacteria</taxon>
        <taxon>Bacillati</taxon>
        <taxon>Bacillota</taxon>
        <taxon>Clostridia</taxon>
        <taxon>Eubacteriales</taxon>
        <taxon>Candidatus Scatomorpha</taxon>
    </lineage>
</organism>
<dbReference type="NCBIfam" id="NF045646">
    <property type="entry name" value="rSAM_Se_TrsS"/>
    <property type="match status" value="1"/>
</dbReference>
<protein>
    <submittedName>
        <fullName evidence="6">Radical SAM protein</fullName>
    </submittedName>
</protein>
<dbReference type="GO" id="GO:0051536">
    <property type="term" value="F:iron-sulfur cluster binding"/>
    <property type="evidence" value="ECO:0007669"/>
    <property type="project" value="UniProtKB-KW"/>
</dbReference>
<dbReference type="PANTHER" id="PTHR43306">
    <property type="entry name" value="7,8-DIHYDRO-6-HYDROXYMETHYLPTERIN DIMETHYLTRANSFERASE"/>
    <property type="match status" value="1"/>
</dbReference>
<comment type="caution">
    <text evidence="6">The sequence shown here is derived from an EMBL/GenBank/DDBJ whole genome shotgun (WGS) entry which is preliminary data.</text>
</comment>
<keyword evidence="1" id="KW-0949">S-adenosyl-L-methionine</keyword>
<reference evidence="6" key="1">
    <citation type="submission" date="2020-10" db="EMBL/GenBank/DDBJ databases">
        <authorList>
            <person name="Gilroy R."/>
        </authorList>
    </citation>
    <scope>NUCLEOTIDE SEQUENCE</scope>
    <source>
        <strain evidence="6">ChiGjej3B3-7149</strain>
    </source>
</reference>
<dbReference type="CDD" id="cd01335">
    <property type="entry name" value="Radical_SAM"/>
    <property type="match status" value="1"/>
</dbReference>
<dbReference type="SFLD" id="SFLDG01067">
    <property type="entry name" value="SPASM/twitch_domain_containing"/>
    <property type="match status" value="1"/>
</dbReference>